<gene>
    <name evidence="4" type="ORF">H9Q79_09265</name>
</gene>
<organism evidence="4 5">
    <name type="scientific">Wansuia hejianensis</name>
    <dbReference type="NCBI Taxonomy" id="2763667"/>
    <lineage>
        <taxon>Bacteria</taxon>
        <taxon>Bacillati</taxon>
        <taxon>Bacillota</taxon>
        <taxon>Clostridia</taxon>
        <taxon>Lachnospirales</taxon>
        <taxon>Lachnospiraceae</taxon>
        <taxon>Wansuia</taxon>
    </lineage>
</organism>
<evidence type="ECO:0000313" key="4">
    <source>
        <dbReference type="EMBL" id="QNM07152.1"/>
    </source>
</evidence>
<dbReference type="KEGG" id="whj:H9Q79_09265"/>
<accession>A0A7G9G8M0</accession>
<keyword evidence="2" id="KW-1133">Transmembrane helix</keyword>
<dbReference type="PROSITE" id="PS50192">
    <property type="entry name" value="T_SNARE"/>
    <property type="match status" value="1"/>
</dbReference>
<dbReference type="InterPro" id="IPR000727">
    <property type="entry name" value="T_SNARE_dom"/>
</dbReference>
<keyword evidence="5" id="KW-1185">Reference proteome</keyword>
<proteinExistence type="predicted"/>
<evidence type="ECO:0000259" key="3">
    <source>
        <dbReference type="PROSITE" id="PS50192"/>
    </source>
</evidence>
<dbReference type="Proteomes" id="UP000515860">
    <property type="component" value="Chromosome"/>
</dbReference>
<protein>
    <recommendedName>
        <fullName evidence="3">t-SNARE coiled-coil homology domain-containing protein</fullName>
    </recommendedName>
</protein>
<dbReference type="AlphaFoldDB" id="A0A7G9G8M0"/>
<reference evidence="4 5" key="1">
    <citation type="submission" date="2020-08" db="EMBL/GenBank/DDBJ databases">
        <authorList>
            <person name="Liu C."/>
            <person name="Sun Q."/>
        </authorList>
    </citation>
    <scope>NUCLEOTIDE SEQUENCE [LARGE SCALE GENOMIC DNA]</scope>
    <source>
        <strain evidence="4 5">NSJ-29</strain>
    </source>
</reference>
<sequence>MEEHISREEHEEFRRRIEDDRERTNTRLKILEGNMQQLSNLTASVRELALNVGHLAEQQGEMVSRVDALEKEPAKNWSALKTGIIGALAAAFGSGLVAAIANFIQ</sequence>
<evidence type="ECO:0000256" key="2">
    <source>
        <dbReference type="SAM" id="Phobius"/>
    </source>
</evidence>
<keyword evidence="2" id="KW-0472">Membrane</keyword>
<keyword evidence="1" id="KW-0175">Coiled coil</keyword>
<evidence type="ECO:0000313" key="5">
    <source>
        <dbReference type="Proteomes" id="UP000515860"/>
    </source>
</evidence>
<feature type="domain" description="T-SNARE coiled-coil homology" evidence="3">
    <location>
        <begin position="34"/>
        <end position="67"/>
    </location>
</feature>
<keyword evidence="2" id="KW-0812">Transmembrane</keyword>
<dbReference type="RefSeq" id="WP_249328138.1">
    <property type="nucleotide sequence ID" value="NZ_CP060635.1"/>
</dbReference>
<dbReference type="EMBL" id="CP060635">
    <property type="protein sequence ID" value="QNM07152.1"/>
    <property type="molecule type" value="Genomic_DNA"/>
</dbReference>
<feature type="coiled-coil region" evidence="1">
    <location>
        <begin position="14"/>
        <end position="41"/>
    </location>
</feature>
<name>A0A7G9G8M0_9FIRM</name>
<evidence type="ECO:0000256" key="1">
    <source>
        <dbReference type="SAM" id="Coils"/>
    </source>
</evidence>
<feature type="transmembrane region" description="Helical" evidence="2">
    <location>
        <begin position="84"/>
        <end position="104"/>
    </location>
</feature>